<gene>
    <name evidence="1" type="ORF">AAY24_14345</name>
</gene>
<keyword evidence="2" id="KW-1185">Reference proteome</keyword>
<dbReference type="AlphaFoldDB" id="A0A0F7K0D7"/>
<dbReference type="EMBL" id="CP011412">
    <property type="protein sequence ID" value="AKH21347.1"/>
    <property type="molecule type" value="Genomic_DNA"/>
</dbReference>
<evidence type="ECO:0000313" key="2">
    <source>
        <dbReference type="Proteomes" id="UP000034410"/>
    </source>
</evidence>
<dbReference type="OrthoDB" id="5794343at2"/>
<proteinExistence type="predicted"/>
<name>A0A0F7K0D7_9GAMM</name>
<evidence type="ECO:0000313" key="1">
    <source>
        <dbReference type="EMBL" id="AKH21347.1"/>
    </source>
</evidence>
<reference evidence="1 2" key="1">
    <citation type="journal article" date="2015" name="Genome Announc.">
        <title>Complete Genome Sequence of Sedimenticola thiotaurini Strain SIP-G1, a Polyphosphate- and Polyhydroxyalkanoate-Accumulating Sulfur-Oxidizing Gammaproteobacterium Isolated from Salt Marsh Sediments.</title>
        <authorList>
            <person name="Flood B.E."/>
            <person name="Jones D.S."/>
            <person name="Bailey J.V."/>
        </authorList>
    </citation>
    <scope>NUCLEOTIDE SEQUENCE [LARGE SCALE GENOMIC DNA]</scope>
    <source>
        <strain evidence="1 2">SIP-G1</strain>
    </source>
</reference>
<sequence>MEGEDSDLIKLREIVFTELHPDPAQAQSAASMLEGIDGILEVHAETRLLLKVRYHVLKVSLEQIETALIDCGFHLSSKLIYKVARALYYYTEENQRANNGCSSEDHNCTRKIFINRYQQKTHGCADPRPEHWRKYL</sequence>
<dbReference type="RefSeq" id="WP_046860276.1">
    <property type="nucleotide sequence ID" value="NZ_CP011412.1"/>
</dbReference>
<protein>
    <submittedName>
        <fullName evidence="1">Uncharacterized protein</fullName>
    </submittedName>
</protein>
<accession>A0A0F7K0D7</accession>
<dbReference type="Proteomes" id="UP000034410">
    <property type="component" value="Chromosome"/>
</dbReference>
<dbReference type="KEGG" id="seds:AAY24_14345"/>
<organism evidence="1 2">
    <name type="scientific">Sedimenticola thiotaurini</name>
    <dbReference type="NCBI Taxonomy" id="1543721"/>
    <lineage>
        <taxon>Bacteria</taxon>
        <taxon>Pseudomonadati</taxon>
        <taxon>Pseudomonadota</taxon>
        <taxon>Gammaproteobacteria</taxon>
        <taxon>Chromatiales</taxon>
        <taxon>Sedimenticolaceae</taxon>
        <taxon>Sedimenticola</taxon>
    </lineage>
</organism>